<dbReference type="PROSITE" id="PS50893">
    <property type="entry name" value="ABC_TRANSPORTER_2"/>
    <property type="match status" value="1"/>
</dbReference>
<dbReference type="GO" id="GO:0003677">
    <property type="term" value="F:DNA binding"/>
    <property type="evidence" value="ECO:0007669"/>
    <property type="project" value="UniProtKB-KW"/>
</dbReference>
<organism evidence="16 17">
    <name type="scientific">Halobellus salinus</name>
    <dbReference type="NCBI Taxonomy" id="931585"/>
    <lineage>
        <taxon>Archaea</taxon>
        <taxon>Methanobacteriati</taxon>
        <taxon>Methanobacteriota</taxon>
        <taxon>Stenosarchaea group</taxon>
        <taxon>Halobacteria</taxon>
        <taxon>Halobacteriales</taxon>
        <taxon>Haloferacaceae</taxon>
        <taxon>Halobellus</taxon>
    </lineage>
</organism>
<dbReference type="FunFam" id="1.20.1580.10:FF:000002">
    <property type="entry name" value="UvrABC system protein A"/>
    <property type="match status" value="1"/>
</dbReference>
<evidence type="ECO:0000256" key="14">
    <source>
        <dbReference type="SAM" id="MobiDB-lite"/>
    </source>
</evidence>
<feature type="region of interest" description="Disordered" evidence="14">
    <location>
        <begin position="246"/>
        <end position="265"/>
    </location>
</feature>
<keyword evidence="8" id="KW-0863">Zinc-finger</keyword>
<dbReference type="PROSITE" id="PS00211">
    <property type="entry name" value="ABC_TRANSPORTER_1"/>
    <property type="match status" value="2"/>
</dbReference>
<evidence type="ECO:0000256" key="5">
    <source>
        <dbReference type="ARBA" id="ARBA00022741"/>
    </source>
</evidence>
<dbReference type="AlphaFoldDB" id="A0A830EA51"/>
<dbReference type="InterPro" id="IPR003439">
    <property type="entry name" value="ABC_transporter-like_ATP-bd"/>
</dbReference>
<dbReference type="InterPro" id="IPR003593">
    <property type="entry name" value="AAA+_ATPase"/>
</dbReference>
<dbReference type="PANTHER" id="PTHR43152">
    <property type="entry name" value="UVRABC SYSTEM PROTEIN A"/>
    <property type="match status" value="1"/>
</dbReference>
<keyword evidence="9" id="KW-0862">Zinc</keyword>
<name>A0A830EA51_9EURY</name>
<reference evidence="16" key="2">
    <citation type="submission" date="2020-09" db="EMBL/GenBank/DDBJ databases">
        <authorList>
            <person name="Sun Q."/>
            <person name="Ohkuma M."/>
        </authorList>
    </citation>
    <scope>NUCLEOTIDE SEQUENCE</scope>
    <source>
        <strain evidence="16">JCM 14359</strain>
    </source>
</reference>
<proteinExistence type="predicted"/>
<dbReference type="InterPro" id="IPR041552">
    <property type="entry name" value="UvrA_DNA-bd"/>
</dbReference>
<dbReference type="Pfam" id="PF17760">
    <property type="entry name" value="UvrA_inter"/>
    <property type="match status" value="1"/>
</dbReference>
<dbReference type="GO" id="GO:0005737">
    <property type="term" value="C:cytoplasm"/>
    <property type="evidence" value="ECO:0007669"/>
    <property type="project" value="UniProtKB-SubCell"/>
</dbReference>
<dbReference type="RefSeq" id="WP_188786665.1">
    <property type="nucleotide sequence ID" value="NZ_BMOC01000007.1"/>
</dbReference>
<dbReference type="OrthoDB" id="7896at2157"/>
<evidence type="ECO:0000256" key="2">
    <source>
        <dbReference type="ARBA" id="ARBA00022490"/>
    </source>
</evidence>
<protein>
    <submittedName>
        <fullName evidence="16">ABC-ATPase UvrA</fullName>
    </submittedName>
</protein>
<evidence type="ECO:0000256" key="10">
    <source>
        <dbReference type="ARBA" id="ARBA00022840"/>
    </source>
</evidence>
<feature type="domain" description="ABC transporter" evidence="15">
    <location>
        <begin position="628"/>
        <end position="959"/>
    </location>
</feature>
<evidence type="ECO:0000256" key="3">
    <source>
        <dbReference type="ARBA" id="ARBA00022723"/>
    </source>
</evidence>
<accession>A0A830EA51</accession>
<feature type="region of interest" description="Disordered" evidence="14">
    <location>
        <begin position="961"/>
        <end position="984"/>
    </location>
</feature>
<evidence type="ECO:0000256" key="12">
    <source>
        <dbReference type="ARBA" id="ARBA00023125"/>
    </source>
</evidence>
<dbReference type="InterPro" id="IPR027417">
    <property type="entry name" value="P-loop_NTPase"/>
</dbReference>
<sequence length="984" mass="108936">MSKDFIEVRGAEEHNLTDLDVRIPRETFTVVTGLSGSGKSSLAFETVYAEGQRRYIESLSAYARNFLGQMDKPQVESVEGLSPAISIDQKNAANNPRSTVGTVTELHDYLRLLYARVGVQYDPDTGEEVGEQSAQDMVSQLLELPAGTRAKIAAPIARDQKGAFEDRFEDLVADGYARVEVDGEPYDLTTETPDLDKNYDHTIDVIVDRVKIDPDARSRIADSVETALDEADGVLKVIVPDPPADVPFGSNTRSTGSLAEGSDGDDRLTVEFSEELGNPNSDFQFSAIETRSFSFNSPYGACPECEGLGQTKEVDEELVVRDRSKPIKHVFEAWSYNRSYYRTRLDAVANHFGVSVGTPFDDLNEDVQRQFLYGTDREVVFERQTRNGTRRKTKRFEGVLPNLERRHVETDSDSTREHIEDYMAVTTCPVCEGTRLKEQSRYVRIADTSITEVNRMSIGDALEHFEGLEAELTERERTIAEEILKEIRARLGFMQEVGLEYLTLDREASTLSGGESQRIRLATQVGSGLVGVLYVLDEPSIGLHQRDNDRLLDTLEGLRDLGNTLLVVEHDEETMRRADNIIDMGPGPGARGGEIVVQGDFEDVCNADDSVTGDYLAGRRSVPVPEERRDSDIFITIRGARQHNLNELDVPIPVGEFTAITGVSGSGKSTLMHEILYKGLAREMNDNTSVDPGDHDAIEGTNHIETVRLIDQSPIGRTPRSNPATYTGVFDHVRKLFAETKLSKQRGYEKGRFSFNVKGGRCEACGGQGTVKIEMNFLSDVYVPCEECDGARYNDRTLDVTYKGETIADVLDMEVSEALEFFEANSQLRRRLQLLEDVGLGYMTLGQPSTTLSGGEAQRVKLAEELGKKQTGDTLYLLDEPTTGLHKADERKLIEVLQRLTDNGNTVVVVEHELDLVKNADTIVDLGPEGGEGGGQVVATGTPEAVARTDDSHTGRYLRDLLPDVDLEGPRSDRRMPALADDDD</sequence>
<gene>
    <name evidence="16" type="ORF">GCM10008995_13860</name>
</gene>
<evidence type="ECO:0000256" key="4">
    <source>
        <dbReference type="ARBA" id="ARBA00022737"/>
    </source>
</evidence>
<dbReference type="GO" id="GO:0016887">
    <property type="term" value="F:ATP hydrolysis activity"/>
    <property type="evidence" value="ECO:0007669"/>
    <property type="project" value="InterPro"/>
</dbReference>
<keyword evidence="2" id="KW-0963">Cytoplasm</keyword>
<dbReference type="NCBIfam" id="TIGR00630">
    <property type="entry name" value="uvra"/>
    <property type="match status" value="1"/>
</dbReference>
<dbReference type="EMBL" id="BMOC01000007">
    <property type="protein sequence ID" value="GGJ05243.1"/>
    <property type="molecule type" value="Genomic_DNA"/>
</dbReference>
<feature type="compositionally biased region" description="Basic and acidic residues" evidence="14">
    <location>
        <begin position="961"/>
        <end position="976"/>
    </location>
</feature>
<dbReference type="InterPro" id="IPR041102">
    <property type="entry name" value="UvrA_inter"/>
</dbReference>
<dbReference type="PANTHER" id="PTHR43152:SF3">
    <property type="entry name" value="UVRABC SYSTEM PROTEIN A"/>
    <property type="match status" value="1"/>
</dbReference>
<reference evidence="16" key="1">
    <citation type="journal article" date="2014" name="Int. J. Syst. Evol. Microbiol.">
        <title>Complete genome sequence of Corynebacterium casei LMG S-19264T (=DSM 44701T), isolated from a smear-ripened cheese.</title>
        <authorList>
            <consortium name="US DOE Joint Genome Institute (JGI-PGF)"/>
            <person name="Walter F."/>
            <person name="Albersmeier A."/>
            <person name="Kalinowski J."/>
            <person name="Ruckert C."/>
        </authorList>
    </citation>
    <scope>NUCLEOTIDE SEQUENCE</scope>
    <source>
        <strain evidence="16">JCM 14359</strain>
    </source>
</reference>
<dbReference type="GO" id="GO:0008270">
    <property type="term" value="F:zinc ion binding"/>
    <property type="evidence" value="ECO:0007669"/>
    <property type="project" value="UniProtKB-KW"/>
</dbReference>
<dbReference type="InterPro" id="IPR004602">
    <property type="entry name" value="UvrA"/>
</dbReference>
<evidence type="ECO:0000256" key="9">
    <source>
        <dbReference type="ARBA" id="ARBA00022833"/>
    </source>
</evidence>
<keyword evidence="6" id="KW-0227">DNA damage</keyword>
<evidence type="ECO:0000259" key="15">
    <source>
        <dbReference type="PROSITE" id="PS50893"/>
    </source>
</evidence>
<comment type="caution">
    <text evidence="16">The sequence shown here is derived from an EMBL/GenBank/DDBJ whole genome shotgun (WGS) entry which is preliminary data.</text>
</comment>
<evidence type="ECO:0000256" key="11">
    <source>
        <dbReference type="ARBA" id="ARBA00022881"/>
    </source>
</evidence>
<dbReference type="InterPro" id="IPR017871">
    <property type="entry name" value="ABC_transporter-like_CS"/>
</dbReference>
<dbReference type="Pfam" id="PF17755">
    <property type="entry name" value="UvrA_DNA-bind"/>
    <property type="match status" value="1"/>
</dbReference>
<keyword evidence="3" id="KW-0479">Metal-binding</keyword>
<keyword evidence="7" id="KW-0228">DNA excision</keyword>
<evidence type="ECO:0000313" key="16">
    <source>
        <dbReference type="EMBL" id="GGJ05243.1"/>
    </source>
</evidence>
<keyword evidence="12" id="KW-0238">DNA-binding</keyword>
<evidence type="ECO:0000256" key="8">
    <source>
        <dbReference type="ARBA" id="ARBA00022771"/>
    </source>
</evidence>
<dbReference type="SMART" id="SM00382">
    <property type="entry name" value="AAA"/>
    <property type="match status" value="1"/>
</dbReference>
<dbReference type="GO" id="GO:0005524">
    <property type="term" value="F:ATP binding"/>
    <property type="evidence" value="ECO:0007669"/>
    <property type="project" value="UniProtKB-KW"/>
</dbReference>
<dbReference type="SUPFAM" id="SSF52540">
    <property type="entry name" value="P-loop containing nucleoside triphosphate hydrolases"/>
    <property type="match status" value="2"/>
</dbReference>
<comment type="subcellular location">
    <subcellularLocation>
        <location evidence="1">Cytoplasm</location>
    </subcellularLocation>
</comment>
<keyword evidence="17" id="KW-1185">Reference proteome</keyword>
<evidence type="ECO:0000256" key="6">
    <source>
        <dbReference type="ARBA" id="ARBA00022763"/>
    </source>
</evidence>
<dbReference type="CDD" id="cd03271">
    <property type="entry name" value="ABC_UvrA_II"/>
    <property type="match status" value="1"/>
</dbReference>
<keyword evidence="13" id="KW-0234">DNA repair</keyword>
<dbReference type="GO" id="GO:0006289">
    <property type="term" value="P:nucleotide-excision repair"/>
    <property type="evidence" value="ECO:0007669"/>
    <property type="project" value="InterPro"/>
</dbReference>
<keyword evidence="11" id="KW-0267">Excision nuclease</keyword>
<dbReference type="Pfam" id="PF00005">
    <property type="entry name" value="ABC_tran"/>
    <property type="match status" value="1"/>
</dbReference>
<dbReference type="Gene3D" id="3.40.50.300">
    <property type="entry name" value="P-loop containing nucleotide triphosphate hydrolases"/>
    <property type="match status" value="2"/>
</dbReference>
<dbReference type="GO" id="GO:0009380">
    <property type="term" value="C:excinuclease repair complex"/>
    <property type="evidence" value="ECO:0007669"/>
    <property type="project" value="InterPro"/>
</dbReference>
<dbReference type="Proteomes" id="UP000653099">
    <property type="component" value="Unassembled WGS sequence"/>
</dbReference>
<keyword evidence="10" id="KW-0067">ATP-binding</keyword>
<evidence type="ECO:0000256" key="7">
    <source>
        <dbReference type="ARBA" id="ARBA00022769"/>
    </source>
</evidence>
<dbReference type="Gene3D" id="3.30.1490.20">
    <property type="entry name" value="ATP-grasp fold, A domain"/>
    <property type="match status" value="1"/>
</dbReference>
<evidence type="ECO:0000256" key="1">
    <source>
        <dbReference type="ARBA" id="ARBA00004496"/>
    </source>
</evidence>
<evidence type="ECO:0000313" key="17">
    <source>
        <dbReference type="Proteomes" id="UP000653099"/>
    </source>
</evidence>
<dbReference type="Gene3D" id="1.10.8.280">
    <property type="entry name" value="ABC transporter ATPase domain-like"/>
    <property type="match status" value="1"/>
</dbReference>
<evidence type="ECO:0000256" key="13">
    <source>
        <dbReference type="ARBA" id="ARBA00023204"/>
    </source>
</evidence>
<dbReference type="Gene3D" id="1.20.1580.10">
    <property type="entry name" value="ABC transporter ATPase like domain"/>
    <property type="match status" value="2"/>
</dbReference>
<keyword evidence="5" id="KW-0547">Nucleotide-binding</keyword>
<dbReference type="NCBIfam" id="NF001503">
    <property type="entry name" value="PRK00349.1"/>
    <property type="match status" value="1"/>
</dbReference>
<dbReference type="GO" id="GO:0004518">
    <property type="term" value="F:nuclease activity"/>
    <property type="evidence" value="ECO:0007669"/>
    <property type="project" value="UniProtKB-KW"/>
</dbReference>
<dbReference type="InterPro" id="IPR013815">
    <property type="entry name" value="ATP_grasp_subdomain_1"/>
</dbReference>
<keyword evidence="4" id="KW-0677">Repeat</keyword>